<accession>A0ABU4AJV9</accession>
<sequence>MLFWILAAFLTFVAAFAVLRPFAVRNGQADDAPAHDIEVYRDQLDEVERDAERGLIGPQEAEQARAEIGRRILKASEAADSQAGKRNASRRVTQLTAAIAVLAVPLVSWGLYVFTGSPNMPAQPFHARATEEPANAPIDELVTRAEAHLAENPDDARGWQVLAPVYMRIGRFGDAQTALRNIMRISGDSAELQSALGEAIVGGAQGMVTAEAEEAFNAAIALDPKEPRARFFLGLALAQDGKTEDAQAMWRDMLADLPAESPWRVAARQALLSSGDTSVAAAETAPTGPSDEDVAAAAELSQADRQDMIEGMVASLDAKLQENPDDMDGWQRLIRSYIVLKRPEDAKAALERAVAALGADAPESQELKAFADSLGIKSE</sequence>
<dbReference type="InterPro" id="IPR051263">
    <property type="entry name" value="C-type_cytochrome_biogenesis"/>
</dbReference>
<comment type="caution">
    <text evidence="6">The sequence shown here is derived from an EMBL/GenBank/DDBJ whole genome shotgun (WGS) entry which is preliminary data.</text>
</comment>
<reference evidence="6 7" key="1">
    <citation type="submission" date="2023-10" db="EMBL/GenBank/DDBJ databases">
        <authorList>
            <person name="Venkata Ramana C."/>
            <person name="Sasikala C."/>
            <person name="Dhurka M."/>
        </authorList>
    </citation>
    <scope>NUCLEOTIDE SEQUENCE [LARGE SCALE GENOMIC DNA]</scope>
    <source>
        <strain evidence="6 7">KCTC 32151</strain>
    </source>
</reference>
<proteinExistence type="predicted"/>
<dbReference type="SUPFAM" id="SSF48452">
    <property type="entry name" value="TPR-like"/>
    <property type="match status" value="2"/>
</dbReference>
<dbReference type="Gene3D" id="1.25.40.10">
    <property type="entry name" value="Tetratricopeptide repeat domain"/>
    <property type="match status" value="2"/>
</dbReference>
<name>A0ABU4AJV9_9HYPH</name>
<comment type="subcellular location">
    <subcellularLocation>
        <location evidence="1">Cell envelope</location>
    </subcellularLocation>
</comment>
<keyword evidence="2" id="KW-0677">Repeat</keyword>
<keyword evidence="3" id="KW-0201">Cytochrome c-type biogenesis</keyword>
<keyword evidence="4" id="KW-0802">TPR repeat</keyword>
<dbReference type="InterPro" id="IPR011990">
    <property type="entry name" value="TPR-like_helical_dom_sf"/>
</dbReference>
<evidence type="ECO:0000313" key="7">
    <source>
        <dbReference type="Proteomes" id="UP001185659"/>
    </source>
</evidence>
<dbReference type="EMBL" id="JAWLIP010000003">
    <property type="protein sequence ID" value="MDV6226531.1"/>
    <property type="molecule type" value="Genomic_DNA"/>
</dbReference>
<dbReference type="Pfam" id="PF23914">
    <property type="entry name" value="TPR_CcmH_CycH"/>
    <property type="match status" value="1"/>
</dbReference>
<dbReference type="InterPro" id="IPR056413">
    <property type="entry name" value="TPR_CcmH_CycH"/>
</dbReference>
<evidence type="ECO:0000259" key="5">
    <source>
        <dbReference type="Pfam" id="PF23914"/>
    </source>
</evidence>
<gene>
    <name evidence="6" type="primary">ccmI</name>
    <name evidence="6" type="ORF">R2G56_09555</name>
</gene>
<dbReference type="PANTHER" id="PTHR47870:SF1">
    <property type="entry name" value="CYTOCHROME C-TYPE BIOGENESIS PROTEIN CCMH"/>
    <property type="match status" value="1"/>
</dbReference>
<evidence type="ECO:0000256" key="4">
    <source>
        <dbReference type="ARBA" id="ARBA00022803"/>
    </source>
</evidence>
<feature type="domain" description="Cytochrome c-type biogenesis protein H TPR" evidence="5">
    <location>
        <begin position="147"/>
        <end position="262"/>
    </location>
</feature>
<dbReference type="PANTHER" id="PTHR47870">
    <property type="entry name" value="CYTOCHROME C-TYPE BIOGENESIS PROTEIN CCMH"/>
    <property type="match status" value="1"/>
</dbReference>
<organism evidence="6 7">
    <name type="scientific">Nitratireductor aquimarinus</name>
    <dbReference type="NCBI Taxonomy" id="889300"/>
    <lineage>
        <taxon>Bacteria</taxon>
        <taxon>Pseudomonadati</taxon>
        <taxon>Pseudomonadota</taxon>
        <taxon>Alphaproteobacteria</taxon>
        <taxon>Hyphomicrobiales</taxon>
        <taxon>Phyllobacteriaceae</taxon>
        <taxon>Nitratireductor</taxon>
    </lineage>
</organism>
<protein>
    <submittedName>
        <fullName evidence="6">C-type cytochrome biogenesis protein CcmI</fullName>
    </submittedName>
</protein>
<evidence type="ECO:0000256" key="2">
    <source>
        <dbReference type="ARBA" id="ARBA00022737"/>
    </source>
</evidence>
<evidence type="ECO:0000313" key="6">
    <source>
        <dbReference type="EMBL" id="MDV6226531.1"/>
    </source>
</evidence>
<dbReference type="RefSeq" id="WP_317561134.1">
    <property type="nucleotide sequence ID" value="NZ_JAWLIP010000003.1"/>
</dbReference>
<dbReference type="InterPro" id="IPR017560">
    <property type="entry name" value="Cyt_c_biogenesis_CcmI"/>
</dbReference>
<keyword evidence="7" id="KW-1185">Reference proteome</keyword>
<dbReference type="NCBIfam" id="TIGR03142">
    <property type="entry name" value="cytochro_ccmI"/>
    <property type="match status" value="1"/>
</dbReference>
<dbReference type="Proteomes" id="UP001185659">
    <property type="component" value="Unassembled WGS sequence"/>
</dbReference>
<evidence type="ECO:0000256" key="1">
    <source>
        <dbReference type="ARBA" id="ARBA00004196"/>
    </source>
</evidence>
<evidence type="ECO:0000256" key="3">
    <source>
        <dbReference type="ARBA" id="ARBA00022748"/>
    </source>
</evidence>